<keyword evidence="5" id="KW-0472">Membrane</keyword>
<keyword evidence="3" id="KW-0812">Transmembrane</keyword>
<dbReference type="STRING" id="1397108.IMCC12053_937"/>
<dbReference type="EMBL" id="CP012023">
    <property type="protein sequence ID" value="ALI54885.1"/>
    <property type="molecule type" value="Genomic_DNA"/>
</dbReference>
<comment type="subcellular location">
    <subcellularLocation>
        <location evidence="1">Membrane</location>
        <topology evidence="1">Multi-pass membrane protein</topology>
    </subcellularLocation>
</comment>
<evidence type="ECO:0000313" key="7">
    <source>
        <dbReference type="Proteomes" id="UP000064920"/>
    </source>
</evidence>
<dbReference type="PATRIC" id="fig|1397108.4.peg.964"/>
<protein>
    <submittedName>
        <fullName evidence="6">Putative permease often clustered with de novo purine synthesis</fullName>
    </submittedName>
</protein>
<evidence type="ECO:0000256" key="2">
    <source>
        <dbReference type="ARBA" id="ARBA00009773"/>
    </source>
</evidence>
<evidence type="ECO:0000256" key="5">
    <source>
        <dbReference type="ARBA" id="ARBA00023136"/>
    </source>
</evidence>
<comment type="similarity">
    <text evidence="2">Belongs to the autoinducer-2 exporter (AI-2E) (TC 2.A.86) family.</text>
</comment>
<evidence type="ECO:0000256" key="4">
    <source>
        <dbReference type="ARBA" id="ARBA00022989"/>
    </source>
</evidence>
<evidence type="ECO:0000313" key="6">
    <source>
        <dbReference type="EMBL" id="ALI54885.1"/>
    </source>
</evidence>
<name>A0A0N7HID1_9RHOB</name>
<dbReference type="GO" id="GO:0016020">
    <property type="term" value="C:membrane"/>
    <property type="evidence" value="ECO:0007669"/>
    <property type="project" value="UniProtKB-SubCell"/>
</dbReference>
<accession>A0A0N7HID1</accession>
<keyword evidence="4" id="KW-1133">Transmembrane helix</keyword>
<dbReference type="AlphaFoldDB" id="A0A0N7HID1"/>
<dbReference type="InterPro" id="IPR002549">
    <property type="entry name" value="AI-2E-like"/>
</dbReference>
<gene>
    <name evidence="6" type="ORF">IMCC12053_937</name>
</gene>
<organism evidence="6 7">
    <name type="scientific">Celeribacter marinus</name>
    <dbReference type="NCBI Taxonomy" id="1397108"/>
    <lineage>
        <taxon>Bacteria</taxon>
        <taxon>Pseudomonadati</taxon>
        <taxon>Pseudomonadota</taxon>
        <taxon>Alphaproteobacteria</taxon>
        <taxon>Rhodobacterales</taxon>
        <taxon>Roseobacteraceae</taxon>
        <taxon>Celeribacter</taxon>
    </lineage>
</organism>
<reference evidence="6 7" key="1">
    <citation type="submission" date="2015-05" db="EMBL/GenBank/DDBJ databases">
        <authorList>
            <person name="Wang D.B."/>
            <person name="Wang M."/>
        </authorList>
    </citation>
    <scope>NUCLEOTIDE SEQUENCE [LARGE SCALE GENOMIC DNA]</scope>
    <source>
        <strain evidence="6 7">IMCC 12053</strain>
    </source>
</reference>
<dbReference type="Proteomes" id="UP000064920">
    <property type="component" value="Chromosome"/>
</dbReference>
<evidence type="ECO:0000256" key="3">
    <source>
        <dbReference type="ARBA" id="ARBA00022692"/>
    </source>
</evidence>
<dbReference type="PANTHER" id="PTHR21716">
    <property type="entry name" value="TRANSMEMBRANE PROTEIN"/>
    <property type="match status" value="1"/>
</dbReference>
<evidence type="ECO:0000256" key="1">
    <source>
        <dbReference type="ARBA" id="ARBA00004141"/>
    </source>
</evidence>
<dbReference type="GO" id="GO:0055085">
    <property type="term" value="P:transmembrane transport"/>
    <property type="evidence" value="ECO:0007669"/>
    <property type="project" value="TreeGrafter"/>
</dbReference>
<dbReference type="OrthoDB" id="5792512at2"/>
<keyword evidence="7" id="KW-1185">Reference proteome</keyword>
<dbReference type="PANTHER" id="PTHR21716:SF64">
    <property type="entry name" value="AI-2 TRANSPORT PROTEIN TQSA"/>
    <property type="match status" value="1"/>
</dbReference>
<dbReference type="Pfam" id="PF01594">
    <property type="entry name" value="AI-2E_transport"/>
    <property type="match status" value="1"/>
</dbReference>
<proteinExistence type="inferred from homology"/>
<dbReference type="KEGG" id="cmar:IMCC12053_937"/>
<sequence length="371" mass="39856">MALPVREQAKYWGVAAAVFFGLLYLLGNVILPFVLGMAVAYMLDPVADRLERWGLSRVAATILITGVAAVLFVLTAVMVLPTLVKQATGLIEIAPQLFEDLQTFLTARFPDLLDENSQLHQTLMQIGNTIQSKGGELLQTALSSAMSVFNVAMILVLVPVITFYLLMDWDRMVAQVDKLLPRDHAPTIRKLASQIDGTLAAFIRGQGTVCLILGTFYAVALMLVGLNFGLVAGAIAGVLTFIPYVGALFGGALSIGLALFQFWGEWQWIAAVIAIFAIGQFFEGNILTPKLVGSSIGLHPVWLIFALTAFGTLFGFVGMLIAVPVAAAIGVLARFATDEYKGSRLYRGLEPTISEQGQDTPPATSDESASK</sequence>
<dbReference type="RefSeq" id="WP_062216144.1">
    <property type="nucleotide sequence ID" value="NZ_CP012023.1"/>
</dbReference>